<reference evidence="2" key="1">
    <citation type="submission" date="2021-06" db="EMBL/GenBank/DDBJ databases">
        <title>Comparative genomics, transcriptomics and evolutionary studies reveal genomic signatures of adaptation to plant cell wall in hemibiotrophic fungi.</title>
        <authorList>
            <consortium name="DOE Joint Genome Institute"/>
            <person name="Baroncelli R."/>
            <person name="Diaz J.F."/>
            <person name="Benocci T."/>
            <person name="Peng M."/>
            <person name="Battaglia E."/>
            <person name="Haridas S."/>
            <person name="Andreopoulos W."/>
            <person name="Labutti K."/>
            <person name="Pangilinan J."/>
            <person name="Floch G.L."/>
            <person name="Makela M.R."/>
            <person name="Henrissat B."/>
            <person name="Grigoriev I.V."/>
            <person name="Crouch J.A."/>
            <person name="De Vries R.P."/>
            <person name="Sukno S.A."/>
            <person name="Thon M.R."/>
        </authorList>
    </citation>
    <scope>NUCLEOTIDE SEQUENCE</scope>
    <source>
        <strain evidence="2">MAFF235873</strain>
    </source>
</reference>
<feature type="compositionally biased region" description="Basic and acidic residues" evidence="1">
    <location>
        <begin position="159"/>
        <end position="176"/>
    </location>
</feature>
<feature type="region of interest" description="Disordered" evidence="1">
    <location>
        <begin position="247"/>
        <end position="272"/>
    </location>
</feature>
<name>A0AAD9HRX8_9PEZI</name>
<keyword evidence="3" id="KW-1185">Reference proteome</keyword>
<proteinExistence type="predicted"/>
<comment type="caution">
    <text evidence="2">The sequence shown here is derived from an EMBL/GenBank/DDBJ whole genome shotgun (WGS) entry which is preliminary data.</text>
</comment>
<dbReference type="Proteomes" id="UP001232148">
    <property type="component" value="Unassembled WGS sequence"/>
</dbReference>
<dbReference type="AlphaFoldDB" id="A0AAD9HRX8"/>
<evidence type="ECO:0000313" key="3">
    <source>
        <dbReference type="Proteomes" id="UP001232148"/>
    </source>
</evidence>
<protein>
    <submittedName>
        <fullName evidence="2">Uncharacterized protein</fullName>
    </submittedName>
</protein>
<sequence length="272" mass="30213">MFNDKSSDGTTPKFMQEWIQFGTSVTSNPRSAPLIPEPGRVLEMLTAEVKPTTLKPSNHKDYKTIFAEMKAKKKVDRAKLWSVVLRLKGETEAKLGGRATRSGNMSVIDPMGRIARALSSWKEPSESDIDAYNKANAFTDSNPPKTTQQLPVTPANKKGLPDQQRRMPESPLDHKVMARVKGSLKRPSSSPTPDSSPSKRVTFDTKTTTPRDSKIQQQQEKGARIEKLQKKVTRGQAIFTNIDHVDSQKRDARGSGCHVSRNKTTRLVTGSN</sequence>
<organism evidence="2 3">
    <name type="scientific">Colletotrichum zoysiae</name>
    <dbReference type="NCBI Taxonomy" id="1216348"/>
    <lineage>
        <taxon>Eukaryota</taxon>
        <taxon>Fungi</taxon>
        <taxon>Dikarya</taxon>
        <taxon>Ascomycota</taxon>
        <taxon>Pezizomycotina</taxon>
        <taxon>Sordariomycetes</taxon>
        <taxon>Hypocreomycetidae</taxon>
        <taxon>Glomerellales</taxon>
        <taxon>Glomerellaceae</taxon>
        <taxon>Colletotrichum</taxon>
        <taxon>Colletotrichum graminicola species complex</taxon>
    </lineage>
</organism>
<feature type="compositionally biased region" description="Low complexity" evidence="1">
    <location>
        <begin position="187"/>
        <end position="198"/>
    </location>
</feature>
<gene>
    <name evidence="2" type="ORF">LX32DRAFT_87439</name>
</gene>
<evidence type="ECO:0000256" key="1">
    <source>
        <dbReference type="SAM" id="MobiDB-lite"/>
    </source>
</evidence>
<feature type="region of interest" description="Disordered" evidence="1">
    <location>
        <begin position="135"/>
        <end position="230"/>
    </location>
</feature>
<accession>A0AAD9HRX8</accession>
<evidence type="ECO:0000313" key="2">
    <source>
        <dbReference type="EMBL" id="KAK2033392.1"/>
    </source>
</evidence>
<feature type="compositionally biased region" description="Polar residues" evidence="1">
    <location>
        <begin position="136"/>
        <end position="151"/>
    </location>
</feature>
<dbReference type="EMBL" id="MU842822">
    <property type="protein sequence ID" value="KAK2033392.1"/>
    <property type="molecule type" value="Genomic_DNA"/>
</dbReference>